<organism evidence="1 2">
    <name type="scientific">Hyalomma asiaticum</name>
    <name type="common">Tick</name>
    <dbReference type="NCBI Taxonomy" id="266040"/>
    <lineage>
        <taxon>Eukaryota</taxon>
        <taxon>Metazoa</taxon>
        <taxon>Ecdysozoa</taxon>
        <taxon>Arthropoda</taxon>
        <taxon>Chelicerata</taxon>
        <taxon>Arachnida</taxon>
        <taxon>Acari</taxon>
        <taxon>Parasitiformes</taxon>
        <taxon>Ixodida</taxon>
        <taxon>Ixodoidea</taxon>
        <taxon>Ixodidae</taxon>
        <taxon>Hyalomminae</taxon>
        <taxon>Hyalomma</taxon>
    </lineage>
</organism>
<evidence type="ECO:0000313" key="2">
    <source>
        <dbReference type="Proteomes" id="UP000821845"/>
    </source>
</evidence>
<accession>A0ACB7S5B4</accession>
<reference evidence="1" key="1">
    <citation type="submission" date="2020-05" db="EMBL/GenBank/DDBJ databases">
        <title>Large-scale comparative analyses of tick genomes elucidate their genetic diversity and vector capacities.</title>
        <authorList>
            <person name="Jia N."/>
            <person name="Wang J."/>
            <person name="Shi W."/>
            <person name="Du L."/>
            <person name="Sun Y."/>
            <person name="Zhan W."/>
            <person name="Jiang J."/>
            <person name="Wang Q."/>
            <person name="Zhang B."/>
            <person name="Ji P."/>
            <person name="Sakyi L.B."/>
            <person name="Cui X."/>
            <person name="Yuan T."/>
            <person name="Jiang B."/>
            <person name="Yang W."/>
            <person name="Lam T.T.-Y."/>
            <person name="Chang Q."/>
            <person name="Ding S."/>
            <person name="Wang X."/>
            <person name="Zhu J."/>
            <person name="Ruan X."/>
            <person name="Zhao L."/>
            <person name="Wei J."/>
            <person name="Que T."/>
            <person name="Du C."/>
            <person name="Cheng J."/>
            <person name="Dai P."/>
            <person name="Han X."/>
            <person name="Huang E."/>
            <person name="Gao Y."/>
            <person name="Liu J."/>
            <person name="Shao H."/>
            <person name="Ye R."/>
            <person name="Li L."/>
            <person name="Wei W."/>
            <person name="Wang X."/>
            <person name="Wang C."/>
            <person name="Yang T."/>
            <person name="Huo Q."/>
            <person name="Li W."/>
            <person name="Guo W."/>
            <person name="Chen H."/>
            <person name="Zhou L."/>
            <person name="Ni X."/>
            <person name="Tian J."/>
            <person name="Zhou Y."/>
            <person name="Sheng Y."/>
            <person name="Liu T."/>
            <person name="Pan Y."/>
            <person name="Xia L."/>
            <person name="Li J."/>
            <person name="Zhao F."/>
            <person name="Cao W."/>
        </authorList>
    </citation>
    <scope>NUCLEOTIDE SEQUENCE</scope>
    <source>
        <strain evidence="1">Hyas-2018</strain>
    </source>
</reference>
<dbReference type="Proteomes" id="UP000821845">
    <property type="component" value="Chromosome 5"/>
</dbReference>
<gene>
    <name evidence="1" type="ORF">HPB50_006685</name>
</gene>
<comment type="caution">
    <text evidence="1">The sequence shown here is derived from an EMBL/GenBank/DDBJ whole genome shotgun (WGS) entry which is preliminary data.</text>
</comment>
<proteinExistence type="predicted"/>
<protein>
    <submittedName>
        <fullName evidence="1">Uncharacterized protein</fullName>
    </submittedName>
</protein>
<dbReference type="EMBL" id="CM023485">
    <property type="protein sequence ID" value="KAH6929920.1"/>
    <property type="molecule type" value="Genomic_DNA"/>
</dbReference>
<sequence length="207" mass="22461">MGLNPMQIEKIFRASTKTCTRKHQCCPNPPQHSSCTQRGTSSDEDDGAAEATEKGWYKFKFRRRCSISRWKNFTAAVVDQSSSTSNCPTECTRNPQVDEQVAIAFALLNSRYDVVSSDRKAAVRAFQKGCISTQAARILNSSTSDGIVPHTIYWFPAHFGSVKAVALNPNESALTAAHALTDCAALDMGDGSSADDAGHNDTPTTHN</sequence>
<evidence type="ECO:0000313" key="1">
    <source>
        <dbReference type="EMBL" id="KAH6929920.1"/>
    </source>
</evidence>
<keyword evidence="2" id="KW-1185">Reference proteome</keyword>
<name>A0ACB7S5B4_HYAAI</name>